<evidence type="ECO:0000256" key="3">
    <source>
        <dbReference type="ARBA" id="ARBA00022605"/>
    </source>
</evidence>
<accession>A0A8J3B7X2</accession>
<proteinExistence type="inferred from homology"/>
<dbReference type="PANTHER" id="PTHR32338:SF10">
    <property type="entry name" value="N-ACETYL-GAMMA-GLUTAMYL-PHOSPHATE REDUCTASE, CHLOROPLASTIC-RELATED"/>
    <property type="match status" value="1"/>
</dbReference>
<dbReference type="Gene3D" id="3.40.50.720">
    <property type="entry name" value="NAD(P)-binding Rossmann-like Domain"/>
    <property type="match status" value="1"/>
</dbReference>
<dbReference type="GO" id="GO:0005737">
    <property type="term" value="C:cytoplasm"/>
    <property type="evidence" value="ECO:0007669"/>
    <property type="project" value="UniProtKB-SubCell"/>
</dbReference>
<dbReference type="GO" id="GO:0003942">
    <property type="term" value="F:N-acetyl-gamma-glutamyl-phosphate reductase activity"/>
    <property type="evidence" value="ECO:0007669"/>
    <property type="project" value="UniProtKB-UniRule"/>
</dbReference>
<dbReference type="Proteomes" id="UP000637720">
    <property type="component" value="Unassembled WGS sequence"/>
</dbReference>
<evidence type="ECO:0000256" key="8">
    <source>
        <dbReference type="PROSITE-ProRule" id="PRU10010"/>
    </source>
</evidence>
<dbReference type="InterPro" id="IPR050085">
    <property type="entry name" value="AGPR"/>
</dbReference>
<dbReference type="PROSITE" id="PS01224">
    <property type="entry name" value="ARGC"/>
    <property type="match status" value="1"/>
</dbReference>
<keyword evidence="3 7" id="KW-0028">Amino-acid biosynthesis</keyword>
<sequence>MRVAILGATGYGGAELVRLLRRHPEVTITAVYGHSQSGKPLAEVFPHLMDVDVEVEPFDASDAAARADVVFTATPAGVSHTVIPALLERGVRCIDLSGDFRLKRRETYRQWYGKETAEEALLARAVYGLAEWFADAVRGADLVANPGCYPTATLLGLLPLVKEGLVEDDDIVVDAKSGVSGAGRSPGLATHFSEVNENLTAYKIGVHQHIPEMEQTVTAVTGRAVRLTFIPHLVPMTRGILATIYARAKAGVTERHLREALVAAYADKPFVRVRPAGVVPRTKDVYGSNYCDLNAFFDARTGRAVVVAVIDNLVKGAAGQAVQNLNMMMGWPETLGLDLGPVFP</sequence>
<evidence type="ECO:0000256" key="2">
    <source>
        <dbReference type="ARBA" id="ARBA00022571"/>
    </source>
</evidence>
<dbReference type="Pfam" id="PF01118">
    <property type="entry name" value="Semialdhyde_dh"/>
    <property type="match status" value="1"/>
</dbReference>
<evidence type="ECO:0000313" key="10">
    <source>
        <dbReference type="EMBL" id="GGJ94673.1"/>
    </source>
</evidence>
<organism evidence="10 11">
    <name type="scientific">Calditerricola satsumensis</name>
    <dbReference type="NCBI Taxonomy" id="373054"/>
    <lineage>
        <taxon>Bacteria</taxon>
        <taxon>Bacillati</taxon>
        <taxon>Bacillota</taxon>
        <taxon>Bacilli</taxon>
        <taxon>Bacillales</taxon>
        <taxon>Bacillaceae</taxon>
        <taxon>Calditerricola</taxon>
    </lineage>
</organism>
<evidence type="ECO:0000256" key="6">
    <source>
        <dbReference type="ARBA" id="ARBA00050557"/>
    </source>
</evidence>
<keyword evidence="5 7" id="KW-0560">Oxidoreductase</keyword>
<keyword evidence="7" id="KW-0963">Cytoplasm</keyword>
<feature type="domain" description="Semialdehyde dehydrogenase NAD-binding" evidence="9">
    <location>
        <begin position="2"/>
        <end position="140"/>
    </location>
</feature>
<dbReference type="InterPro" id="IPR058924">
    <property type="entry name" value="AGPR_dimerisation_dom"/>
</dbReference>
<dbReference type="Pfam" id="PF22698">
    <property type="entry name" value="Semialdhyde_dhC_1"/>
    <property type="match status" value="1"/>
</dbReference>
<dbReference type="InterPro" id="IPR000706">
    <property type="entry name" value="AGPR_type-1"/>
</dbReference>
<dbReference type="NCBIfam" id="TIGR01850">
    <property type="entry name" value="argC"/>
    <property type="match status" value="1"/>
</dbReference>
<dbReference type="FunFam" id="3.30.360.10:FF:000014">
    <property type="entry name" value="N-acetyl-gamma-glutamyl-phosphate reductase"/>
    <property type="match status" value="1"/>
</dbReference>
<dbReference type="InterPro" id="IPR036291">
    <property type="entry name" value="NAD(P)-bd_dom_sf"/>
</dbReference>
<dbReference type="RefSeq" id="WP_188816722.1">
    <property type="nucleotide sequence ID" value="NZ_BMOF01000006.1"/>
</dbReference>
<dbReference type="InterPro" id="IPR023013">
    <property type="entry name" value="AGPR_AS"/>
</dbReference>
<dbReference type="GO" id="GO:0070401">
    <property type="term" value="F:NADP+ binding"/>
    <property type="evidence" value="ECO:0007669"/>
    <property type="project" value="InterPro"/>
</dbReference>
<keyword evidence="11" id="KW-1185">Reference proteome</keyword>
<dbReference type="EMBL" id="BMOF01000006">
    <property type="protein sequence ID" value="GGJ94673.1"/>
    <property type="molecule type" value="Genomic_DNA"/>
</dbReference>
<dbReference type="InterPro" id="IPR000534">
    <property type="entry name" value="Semialdehyde_DH_NAD-bd"/>
</dbReference>
<comment type="similarity">
    <text evidence="7">Belongs to the NAGSA dehydrogenase family. Type 1 subfamily.</text>
</comment>
<evidence type="ECO:0000313" key="11">
    <source>
        <dbReference type="Proteomes" id="UP000637720"/>
    </source>
</evidence>
<dbReference type="CDD" id="cd23934">
    <property type="entry name" value="AGPR_1_C"/>
    <property type="match status" value="1"/>
</dbReference>
<dbReference type="AlphaFoldDB" id="A0A8J3B7X2"/>
<comment type="function">
    <text evidence="7">Catalyzes the NADPH-dependent reduction of N-acetyl-5-glutamyl phosphate to yield N-acetyl-L-glutamate 5-semialdehyde.</text>
</comment>
<evidence type="ECO:0000256" key="4">
    <source>
        <dbReference type="ARBA" id="ARBA00022857"/>
    </source>
</evidence>
<dbReference type="CDD" id="cd17895">
    <property type="entry name" value="AGPR_1_N"/>
    <property type="match status" value="1"/>
</dbReference>
<comment type="subcellular location">
    <subcellularLocation>
        <location evidence="7">Cytoplasm</location>
    </subcellularLocation>
</comment>
<keyword evidence="4 7" id="KW-0521">NADP</keyword>
<reference evidence="10" key="2">
    <citation type="submission" date="2020-09" db="EMBL/GenBank/DDBJ databases">
        <authorList>
            <person name="Sun Q."/>
            <person name="Ohkuma M."/>
        </authorList>
    </citation>
    <scope>NUCLEOTIDE SEQUENCE</scope>
    <source>
        <strain evidence="10">JCM 14719</strain>
    </source>
</reference>
<evidence type="ECO:0000259" key="9">
    <source>
        <dbReference type="SMART" id="SM00859"/>
    </source>
</evidence>
<dbReference type="SMART" id="SM00859">
    <property type="entry name" value="Semialdhyde_dh"/>
    <property type="match status" value="1"/>
</dbReference>
<evidence type="ECO:0000256" key="5">
    <source>
        <dbReference type="ARBA" id="ARBA00023002"/>
    </source>
</evidence>
<evidence type="ECO:0000256" key="1">
    <source>
        <dbReference type="ARBA" id="ARBA00004862"/>
    </source>
</evidence>
<comment type="catalytic activity">
    <reaction evidence="6 7">
        <text>N-acetyl-L-glutamate 5-semialdehyde + phosphate + NADP(+) = N-acetyl-L-glutamyl 5-phosphate + NADPH + H(+)</text>
        <dbReference type="Rhea" id="RHEA:21588"/>
        <dbReference type="ChEBI" id="CHEBI:15378"/>
        <dbReference type="ChEBI" id="CHEBI:29123"/>
        <dbReference type="ChEBI" id="CHEBI:43474"/>
        <dbReference type="ChEBI" id="CHEBI:57783"/>
        <dbReference type="ChEBI" id="CHEBI:57936"/>
        <dbReference type="ChEBI" id="CHEBI:58349"/>
        <dbReference type="EC" id="1.2.1.38"/>
    </reaction>
</comment>
<feature type="active site" evidence="7 8">
    <location>
        <position position="148"/>
    </location>
</feature>
<comment type="caution">
    <text evidence="10">The sequence shown here is derived from an EMBL/GenBank/DDBJ whole genome shotgun (WGS) entry which is preliminary data.</text>
</comment>
<dbReference type="GO" id="GO:0051287">
    <property type="term" value="F:NAD binding"/>
    <property type="evidence" value="ECO:0007669"/>
    <property type="project" value="InterPro"/>
</dbReference>
<dbReference type="UniPathway" id="UPA00068">
    <property type="reaction ID" value="UER00108"/>
</dbReference>
<evidence type="ECO:0000256" key="7">
    <source>
        <dbReference type="HAMAP-Rule" id="MF_00150"/>
    </source>
</evidence>
<protein>
    <recommendedName>
        <fullName evidence="7">N-acetyl-gamma-glutamyl-phosphate reductase</fullName>
        <shortName evidence="7">AGPR</shortName>
        <ecNumber evidence="7">1.2.1.38</ecNumber>
    </recommendedName>
    <alternativeName>
        <fullName evidence="7">N-acetyl-glutamate semialdehyde dehydrogenase</fullName>
        <shortName evidence="7">NAGSA dehydrogenase</shortName>
    </alternativeName>
</protein>
<gene>
    <name evidence="7 10" type="primary">argC</name>
    <name evidence="10" type="ORF">GCM10007043_05560</name>
</gene>
<comment type="pathway">
    <text evidence="1 7">Amino-acid biosynthesis; L-arginine biosynthesis; N(2)-acetyl-L-ornithine from L-glutamate: step 3/4.</text>
</comment>
<dbReference type="SUPFAM" id="SSF55347">
    <property type="entry name" value="Glyceraldehyde-3-phosphate dehydrogenase-like, C-terminal domain"/>
    <property type="match status" value="1"/>
</dbReference>
<dbReference type="GO" id="GO:0006526">
    <property type="term" value="P:L-arginine biosynthetic process"/>
    <property type="evidence" value="ECO:0007669"/>
    <property type="project" value="UniProtKB-UniRule"/>
</dbReference>
<dbReference type="Gene3D" id="3.30.360.10">
    <property type="entry name" value="Dihydrodipicolinate Reductase, domain 2"/>
    <property type="match status" value="1"/>
</dbReference>
<dbReference type="SUPFAM" id="SSF51735">
    <property type="entry name" value="NAD(P)-binding Rossmann-fold domains"/>
    <property type="match status" value="1"/>
</dbReference>
<dbReference type="HAMAP" id="MF_00150">
    <property type="entry name" value="ArgC_type1"/>
    <property type="match status" value="1"/>
</dbReference>
<dbReference type="PANTHER" id="PTHR32338">
    <property type="entry name" value="N-ACETYL-GAMMA-GLUTAMYL-PHOSPHATE REDUCTASE, CHLOROPLASTIC-RELATED-RELATED"/>
    <property type="match status" value="1"/>
</dbReference>
<keyword evidence="2 7" id="KW-0055">Arginine biosynthesis</keyword>
<name>A0A8J3B7X2_9BACI</name>
<dbReference type="EC" id="1.2.1.38" evidence="7"/>
<reference evidence="10" key="1">
    <citation type="journal article" date="2014" name="Int. J. Syst. Evol. Microbiol.">
        <title>Complete genome sequence of Corynebacterium casei LMG S-19264T (=DSM 44701T), isolated from a smear-ripened cheese.</title>
        <authorList>
            <consortium name="US DOE Joint Genome Institute (JGI-PGF)"/>
            <person name="Walter F."/>
            <person name="Albersmeier A."/>
            <person name="Kalinowski J."/>
            <person name="Ruckert C."/>
        </authorList>
    </citation>
    <scope>NUCLEOTIDE SEQUENCE</scope>
    <source>
        <strain evidence="10">JCM 14719</strain>
    </source>
</reference>